<dbReference type="InterPro" id="IPR046267">
    <property type="entry name" value="DUF6300"/>
</dbReference>
<name>A0ABR7M1Z7_9ACTN</name>
<organism evidence="1 2">
    <name type="scientific">Actinomadura alba</name>
    <dbReference type="NCBI Taxonomy" id="406431"/>
    <lineage>
        <taxon>Bacteria</taxon>
        <taxon>Bacillati</taxon>
        <taxon>Actinomycetota</taxon>
        <taxon>Actinomycetes</taxon>
        <taxon>Streptosporangiales</taxon>
        <taxon>Thermomonosporaceae</taxon>
        <taxon>Actinomadura</taxon>
    </lineage>
</organism>
<evidence type="ECO:0000313" key="2">
    <source>
        <dbReference type="Proteomes" id="UP000805614"/>
    </source>
</evidence>
<comment type="caution">
    <text evidence="1">The sequence shown here is derived from an EMBL/GenBank/DDBJ whole genome shotgun (WGS) entry which is preliminary data.</text>
</comment>
<gene>
    <name evidence="1" type="ORF">HKK74_37475</name>
</gene>
<protein>
    <submittedName>
        <fullName evidence="1">Uncharacterized protein</fullName>
    </submittedName>
</protein>
<dbReference type="RefSeq" id="WP_187248180.1">
    <property type="nucleotide sequence ID" value="NZ_BAAAOK010000022.1"/>
</dbReference>
<reference evidence="1 2" key="1">
    <citation type="submission" date="2020-06" db="EMBL/GenBank/DDBJ databases">
        <title>Actinomadura xiongansis sp. nov., isolated from soil of Baiyangdian.</title>
        <authorList>
            <person name="Zhang X."/>
        </authorList>
    </citation>
    <scope>NUCLEOTIDE SEQUENCE [LARGE SCALE GENOMIC DNA]</scope>
    <source>
        <strain evidence="1 2">HBUM206468</strain>
    </source>
</reference>
<dbReference type="Pfam" id="PF19817">
    <property type="entry name" value="DUF6300"/>
    <property type="match status" value="1"/>
</dbReference>
<evidence type="ECO:0000313" key="1">
    <source>
        <dbReference type="EMBL" id="MBC6471142.1"/>
    </source>
</evidence>
<dbReference type="Proteomes" id="UP000805614">
    <property type="component" value="Unassembled WGS sequence"/>
</dbReference>
<dbReference type="EMBL" id="JABVEC010000058">
    <property type="protein sequence ID" value="MBC6471142.1"/>
    <property type="molecule type" value="Genomic_DNA"/>
</dbReference>
<proteinExistence type="predicted"/>
<accession>A0ABR7M1Z7</accession>
<keyword evidence="2" id="KW-1185">Reference proteome</keyword>
<sequence length="112" mass="12186">MDVTLGVEPGRACPRCGDGHIIAVLRMPYGWTTARGVRAHGSCEVPLCTRCDGDDPVTGPIVAYFAVHEVATPETADRLAVLLNRWIGQVRPPTLDQDALEAEVEAWYRGDL</sequence>